<reference evidence="1" key="1">
    <citation type="submission" date="2023-04" db="EMBL/GenBank/DDBJ databases">
        <title>Ambrosiozyma monospora NBRC 10751.</title>
        <authorList>
            <person name="Ichikawa N."/>
            <person name="Sato H."/>
            <person name="Tonouchi N."/>
        </authorList>
    </citation>
    <scope>NUCLEOTIDE SEQUENCE</scope>
    <source>
        <strain evidence="1">NBRC 10751</strain>
    </source>
</reference>
<dbReference type="Proteomes" id="UP001165064">
    <property type="component" value="Unassembled WGS sequence"/>
</dbReference>
<evidence type="ECO:0000313" key="1">
    <source>
        <dbReference type="EMBL" id="GME85046.1"/>
    </source>
</evidence>
<comment type="caution">
    <text evidence="1">The sequence shown here is derived from an EMBL/GenBank/DDBJ whole genome shotgun (WGS) entry which is preliminary data.</text>
</comment>
<keyword evidence="2" id="KW-1185">Reference proteome</keyword>
<dbReference type="EMBL" id="BSXS01006062">
    <property type="protein sequence ID" value="GME85046.1"/>
    <property type="molecule type" value="Genomic_DNA"/>
</dbReference>
<accession>A0ACB5TBB7</accession>
<protein>
    <submittedName>
        <fullName evidence="1">Unnamed protein product</fullName>
    </submittedName>
</protein>
<organism evidence="1 2">
    <name type="scientific">Ambrosiozyma monospora</name>
    <name type="common">Yeast</name>
    <name type="synonym">Endomycopsis monosporus</name>
    <dbReference type="NCBI Taxonomy" id="43982"/>
    <lineage>
        <taxon>Eukaryota</taxon>
        <taxon>Fungi</taxon>
        <taxon>Dikarya</taxon>
        <taxon>Ascomycota</taxon>
        <taxon>Saccharomycotina</taxon>
        <taxon>Pichiomycetes</taxon>
        <taxon>Pichiales</taxon>
        <taxon>Pichiaceae</taxon>
        <taxon>Ambrosiozyma</taxon>
    </lineage>
</organism>
<proteinExistence type="predicted"/>
<evidence type="ECO:0000313" key="2">
    <source>
        <dbReference type="Proteomes" id="UP001165064"/>
    </source>
</evidence>
<sequence length="84" mass="9576">MHNYYKSQMPYYYVVPNKDAGYPNTPIPPQSMSEMVGPTNGYYFTYPMSAGSGMPPMYPMYLYYNPESVPRSHDGMANTIPKQA</sequence>
<gene>
    <name evidence="1" type="ORF">Amon02_000732000</name>
</gene>
<name>A0ACB5TBB7_AMBMO</name>